<organism evidence="1">
    <name type="scientific">bioreactor metagenome</name>
    <dbReference type="NCBI Taxonomy" id="1076179"/>
    <lineage>
        <taxon>unclassified sequences</taxon>
        <taxon>metagenomes</taxon>
        <taxon>ecological metagenomes</taxon>
    </lineage>
</organism>
<name>A0A645ID60_9ZZZZ</name>
<gene>
    <name evidence="1" type="ORF">SDC9_196683</name>
</gene>
<protein>
    <submittedName>
        <fullName evidence="1">Uncharacterized protein</fullName>
    </submittedName>
</protein>
<comment type="caution">
    <text evidence="1">The sequence shown here is derived from an EMBL/GenBank/DDBJ whole genome shotgun (WGS) entry which is preliminary data.</text>
</comment>
<proteinExistence type="predicted"/>
<evidence type="ECO:0000313" key="1">
    <source>
        <dbReference type="EMBL" id="MPN49070.1"/>
    </source>
</evidence>
<dbReference type="EMBL" id="VSSQ01111979">
    <property type="protein sequence ID" value="MPN49070.1"/>
    <property type="molecule type" value="Genomic_DNA"/>
</dbReference>
<reference evidence="1" key="1">
    <citation type="submission" date="2019-08" db="EMBL/GenBank/DDBJ databases">
        <authorList>
            <person name="Kucharzyk K."/>
            <person name="Murdoch R.W."/>
            <person name="Higgins S."/>
            <person name="Loffler F."/>
        </authorList>
    </citation>
    <scope>NUCLEOTIDE SEQUENCE</scope>
</reference>
<dbReference type="AlphaFoldDB" id="A0A645ID60"/>
<sequence>MDSKDCDRKGCGSILDGMSPQCGALFIPIVATILSEGLDSNQIATLGGFVAAVGDAMAYIAAQMDLNEDLCSRSEE</sequence>
<accession>A0A645ID60</accession>